<evidence type="ECO:0000259" key="1">
    <source>
        <dbReference type="Pfam" id="PF10988"/>
    </source>
</evidence>
<dbReference type="Pfam" id="PF10988">
    <property type="entry name" value="DUF2807"/>
    <property type="match status" value="1"/>
</dbReference>
<dbReference type="Gene3D" id="2.160.20.120">
    <property type="match status" value="1"/>
</dbReference>
<reference evidence="2 3" key="1">
    <citation type="submission" date="2017-01" db="EMBL/GenBank/DDBJ databases">
        <authorList>
            <person name="Varghese N."/>
            <person name="Submissions S."/>
        </authorList>
    </citation>
    <scope>NUCLEOTIDE SEQUENCE [LARGE SCALE GENOMIC DNA]</scope>
    <source>
        <strain evidence="2 3">DSM 2061</strain>
    </source>
</reference>
<organism evidence="2 3">
    <name type="scientific">Zobellia uliginosa</name>
    <dbReference type="NCBI Taxonomy" id="143224"/>
    <lineage>
        <taxon>Bacteria</taxon>
        <taxon>Pseudomonadati</taxon>
        <taxon>Bacteroidota</taxon>
        <taxon>Flavobacteriia</taxon>
        <taxon>Flavobacteriales</taxon>
        <taxon>Flavobacteriaceae</taxon>
        <taxon>Zobellia</taxon>
    </lineage>
</organism>
<dbReference type="PROSITE" id="PS51257">
    <property type="entry name" value="PROKAR_LIPOPROTEIN"/>
    <property type="match status" value="1"/>
</dbReference>
<accession>A0ABY1KPV8</accession>
<name>A0ABY1KPV8_9FLAO</name>
<keyword evidence="3" id="KW-1185">Reference proteome</keyword>
<evidence type="ECO:0000313" key="2">
    <source>
        <dbReference type="EMBL" id="SIS63289.1"/>
    </source>
</evidence>
<proteinExistence type="predicted"/>
<protein>
    <submittedName>
        <fullName evidence="2">Auto-transporter adhesin, head GIN domain</fullName>
    </submittedName>
</protein>
<dbReference type="RefSeq" id="WP_076454870.1">
    <property type="nucleotide sequence ID" value="NZ_FTOB01000003.1"/>
</dbReference>
<comment type="caution">
    <text evidence="2">The sequence shown here is derived from an EMBL/GenBank/DDBJ whole genome shotgun (WGS) entry which is preliminary data.</text>
</comment>
<sequence length="243" mass="25174">MTTLIRIAIAFLVALFLSSCGFDINLGDFGAGEKGNGTVVTDKRDITDEFTKVSASEGLAVYVTQSKDFDIKVEADENIIDLIATDIKNGKLRIHAKQNIGRATKNVYVSLPVISNLSASSGSQIQTEKVLKSDDLDIDGSSGAQINVQVVADALEIDASSGASLNISGQANRADVDVSSGANINAKNLSTQTCTADASSGGNIKIHVSKTLVADASSGGNVAYSGNASVKTKKSVSGSVHKY</sequence>
<evidence type="ECO:0000313" key="3">
    <source>
        <dbReference type="Proteomes" id="UP000185728"/>
    </source>
</evidence>
<feature type="domain" description="Putative auto-transporter adhesin head GIN" evidence="1">
    <location>
        <begin position="49"/>
        <end position="228"/>
    </location>
</feature>
<gene>
    <name evidence="2" type="ORF">SAMN05421766_10333</name>
</gene>
<dbReference type="InterPro" id="IPR021255">
    <property type="entry name" value="DUF2807"/>
</dbReference>
<dbReference type="Proteomes" id="UP000185728">
    <property type="component" value="Unassembled WGS sequence"/>
</dbReference>
<dbReference type="EMBL" id="FTOB01000003">
    <property type="protein sequence ID" value="SIS63289.1"/>
    <property type="molecule type" value="Genomic_DNA"/>
</dbReference>